<keyword evidence="5" id="KW-1185">Reference proteome</keyword>
<name>F4LJG7_TREBD</name>
<dbReference type="OrthoDB" id="357718at2"/>
<feature type="chain" id="PRO_5003317714" description="Uncharacterized protein TP-0789 domain-containing protein" evidence="2">
    <location>
        <begin position="22"/>
        <end position="256"/>
    </location>
</feature>
<evidence type="ECO:0000313" key="5">
    <source>
        <dbReference type="Proteomes" id="UP000006546"/>
    </source>
</evidence>
<feature type="domain" description="Uncharacterized protein TP-0789" evidence="3">
    <location>
        <begin position="72"/>
        <end position="254"/>
    </location>
</feature>
<dbReference type="Gene3D" id="2.50.20.10">
    <property type="entry name" value="Lipoprotein localisation LolA/LolB/LppX"/>
    <property type="match status" value="1"/>
</dbReference>
<dbReference type="STRING" id="906968.Trebr_0926"/>
<proteinExistence type="predicted"/>
<reference evidence="5" key="1">
    <citation type="submission" date="2011-04" db="EMBL/GenBank/DDBJ databases">
        <title>The complete genome of Treponema brennaborense DSM 12168.</title>
        <authorList>
            <person name="Lucas S."/>
            <person name="Han J."/>
            <person name="Lapidus A."/>
            <person name="Bruce D."/>
            <person name="Goodwin L."/>
            <person name="Pitluck S."/>
            <person name="Peters L."/>
            <person name="Kyrpides N."/>
            <person name="Mavromatis K."/>
            <person name="Ivanova N."/>
            <person name="Mikhailova N."/>
            <person name="Pagani I."/>
            <person name="Teshima H."/>
            <person name="Detter J.C."/>
            <person name="Tapia R."/>
            <person name="Han C."/>
            <person name="Land M."/>
            <person name="Hauser L."/>
            <person name="Markowitz V."/>
            <person name="Cheng J.-F."/>
            <person name="Hugenholtz P."/>
            <person name="Woyke T."/>
            <person name="Wu D."/>
            <person name="Gronow S."/>
            <person name="Wellnitz S."/>
            <person name="Brambilla E."/>
            <person name="Klenk H.-P."/>
            <person name="Eisen J.A."/>
        </authorList>
    </citation>
    <scope>NUCLEOTIDE SEQUENCE [LARGE SCALE GENOMIC DNA]</scope>
    <source>
        <strain evidence="5">DSM 12168 / CIP 105900 / DD5/3</strain>
    </source>
</reference>
<evidence type="ECO:0000256" key="1">
    <source>
        <dbReference type="ARBA" id="ARBA00022729"/>
    </source>
</evidence>
<evidence type="ECO:0000256" key="2">
    <source>
        <dbReference type="SAM" id="SignalP"/>
    </source>
</evidence>
<dbReference type="eggNOG" id="COG2834">
    <property type="taxonomic scope" value="Bacteria"/>
</dbReference>
<dbReference type="CDD" id="cd16329">
    <property type="entry name" value="LolA_like"/>
    <property type="match status" value="1"/>
</dbReference>
<dbReference type="InterPro" id="IPR029046">
    <property type="entry name" value="LolA/LolB/LppX"/>
</dbReference>
<dbReference type="SUPFAM" id="SSF89392">
    <property type="entry name" value="Prokaryotic lipoproteins and lipoprotein localization factors"/>
    <property type="match status" value="1"/>
</dbReference>
<dbReference type="Proteomes" id="UP000006546">
    <property type="component" value="Chromosome"/>
</dbReference>
<keyword evidence="1 2" id="KW-0732">Signal</keyword>
<feature type="signal peptide" evidence="2">
    <location>
        <begin position="1"/>
        <end position="21"/>
    </location>
</feature>
<dbReference type="KEGG" id="tbe:Trebr_0926"/>
<dbReference type="RefSeq" id="WP_013758081.1">
    <property type="nucleotide sequence ID" value="NC_015500.1"/>
</dbReference>
<evidence type="ECO:0000313" key="4">
    <source>
        <dbReference type="EMBL" id="AEE16362.1"/>
    </source>
</evidence>
<dbReference type="EMBL" id="CP002696">
    <property type="protein sequence ID" value="AEE16362.1"/>
    <property type="molecule type" value="Genomic_DNA"/>
</dbReference>
<dbReference type="AlphaFoldDB" id="F4LJG7"/>
<dbReference type="InterPro" id="IPR033399">
    <property type="entry name" value="TP_0789-like"/>
</dbReference>
<dbReference type="Pfam" id="PF17131">
    <property type="entry name" value="LolA_like"/>
    <property type="match status" value="1"/>
</dbReference>
<protein>
    <recommendedName>
        <fullName evidence="3">Uncharacterized protein TP-0789 domain-containing protein</fullName>
    </recommendedName>
</protein>
<gene>
    <name evidence="4" type="ordered locus">Trebr_0926</name>
</gene>
<dbReference type="HOGENOM" id="CLU_081285_1_0_12"/>
<organism evidence="4 5">
    <name type="scientific">Treponema brennaborense (strain DSM 12168 / CIP 105900 / DD5/3)</name>
    <dbReference type="NCBI Taxonomy" id="906968"/>
    <lineage>
        <taxon>Bacteria</taxon>
        <taxon>Pseudomonadati</taxon>
        <taxon>Spirochaetota</taxon>
        <taxon>Spirochaetia</taxon>
        <taxon>Spirochaetales</taxon>
        <taxon>Treponemataceae</taxon>
        <taxon>Treponema</taxon>
    </lineage>
</organism>
<sequence>MQTKKLFLTLFFIVSGLCVFAQVEDSNALLSAVDSLISFADTDLSAEYTLVNRKPGGATSTTVAAMFRRDAKDQFVILILEPAIDKGKGYLKTGENLWLYDPADSSFTFTSAKDRFQSMCIRNSDFNRPNYSGNYSVLSAEKETLGKFECTVLKLEATNNSIAYPISKIWVSSDNLIRKIEDYSLSGQLMRSTAIPSYQKLDERWLPQTMVIQDNLVYKIVNNKKEYERTTVTIKNPSLQKLPDTIYTKEYLQRMR</sequence>
<evidence type="ECO:0000259" key="3">
    <source>
        <dbReference type="Pfam" id="PF17131"/>
    </source>
</evidence>
<accession>F4LJG7</accession>